<evidence type="ECO:0008006" key="4">
    <source>
        <dbReference type="Google" id="ProtNLM"/>
    </source>
</evidence>
<evidence type="ECO:0000313" key="2">
    <source>
        <dbReference type="EMBL" id="KAF2673436.1"/>
    </source>
</evidence>
<dbReference type="AlphaFoldDB" id="A0A6A6UNZ3"/>
<evidence type="ECO:0000256" key="1">
    <source>
        <dbReference type="SAM" id="MobiDB-lite"/>
    </source>
</evidence>
<name>A0A6A6UNZ3_9PEZI</name>
<organism evidence="2 3">
    <name type="scientific">Microthyrium microscopicum</name>
    <dbReference type="NCBI Taxonomy" id="703497"/>
    <lineage>
        <taxon>Eukaryota</taxon>
        <taxon>Fungi</taxon>
        <taxon>Dikarya</taxon>
        <taxon>Ascomycota</taxon>
        <taxon>Pezizomycotina</taxon>
        <taxon>Dothideomycetes</taxon>
        <taxon>Dothideomycetes incertae sedis</taxon>
        <taxon>Microthyriales</taxon>
        <taxon>Microthyriaceae</taxon>
        <taxon>Microthyrium</taxon>
    </lineage>
</organism>
<evidence type="ECO:0000313" key="3">
    <source>
        <dbReference type="Proteomes" id="UP000799302"/>
    </source>
</evidence>
<accession>A0A6A6UNZ3</accession>
<dbReference type="Proteomes" id="UP000799302">
    <property type="component" value="Unassembled WGS sequence"/>
</dbReference>
<reference evidence="2" key="1">
    <citation type="journal article" date="2020" name="Stud. Mycol.">
        <title>101 Dothideomycetes genomes: a test case for predicting lifestyles and emergence of pathogens.</title>
        <authorList>
            <person name="Haridas S."/>
            <person name="Albert R."/>
            <person name="Binder M."/>
            <person name="Bloem J."/>
            <person name="Labutti K."/>
            <person name="Salamov A."/>
            <person name="Andreopoulos B."/>
            <person name="Baker S."/>
            <person name="Barry K."/>
            <person name="Bills G."/>
            <person name="Bluhm B."/>
            <person name="Cannon C."/>
            <person name="Castanera R."/>
            <person name="Culley D."/>
            <person name="Daum C."/>
            <person name="Ezra D."/>
            <person name="Gonzalez J."/>
            <person name="Henrissat B."/>
            <person name="Kuo A."/>
            <person name="Liang C."/>
            <person name="Lipzen A."/>
            <person name="Lutzoni F."/>
            <person name="Magnuson J."/>
            <person name="Mondo S."/>
            <person name="Nolan M."/>
            <person name="Ohm R."/>
            <person name="Pangilinan J."/>
            <person name="Park H.-J."/>
            <person name="Ramirez L."/>
            <person name="Alfaro M."/>
            <person name="Sun H."/>
            <person name="Tritt A."/>
            <person name="Yoshinaga Y."/>
            <person name="Zwiers L.-H."/>
            <person name="Turgeon B."/>
            <person name="Goodwin S."/>
            <person name="Spatafora J."/>
            <person name="Crous P."/>
            <person name="Grigoriev I."/>
        </authorList>
    </citation>
    <scope>NUCLEOTIDE SEQUENCE</scope>
    <source>
        <strain evidence="2">CBS 115976</strain>
    </source>
</reference>
<sequence length="283" mass="31645">MIDPGTIFSALGLVGKVTSAVYDFGRAVGEAGKEMSLLRKELELISLALRSLNDEVEKVGCNIPDDLSALIQGCVEACSKEVHRLDTQLKKHNTRRLRDKVRYVWSGQEKIIAIRLQLERHRSALQLALDAMKLSLLRRTNTRVEDVAQTSDQVLINTKELKAMSGRMFDEILELRKILETGQATQYQRTRPKRQPKPNQPPKDVDGLYGKSTQNQPLTRLLDYTSHLVSTASEITTMTPDFSHGLGNFGVLIPVDPTTSNQPTSWERPPSQIGHQPGLACYT</sequence>
<gene>
    <name evidence="2" type="ORF">BT63DRAFT_410444</name>
</gene>
<feature type="region of interest" description="Disordered" evidence="1">
    <location>
        <begin position="259"/>
        <end position="283"/>
    </location>
</feature>
<dbReference type="EMBL" id="MU004231">
    <property type="protein sequence ID" value="KAF2673436.1"/>
    <property type="molecule type" value="Genomic_DNA"/>
</dbReference>
<keyword evidence="3" id="KW-1185">Reference proteome</keyword>
<proteinExistence type="predicted"/>
<protein>
    <recommendedName>
        <fullName evidence="4">Fungal N-terminal domain-containing protein</fullName>
    </recommendedName>
</protein>
<feature type="region of interest" description="Disordered" evidence="1">
    <location>
        <begin position="183"/>
        <end position="212"/>
    </location>
</feature>